<dbReference type="SUPFAM" id="SSF52402">
    <property type="entry name" value="Adenine nucleotide alpha hydrolases-like"/>
    <property type="match status" value="2"/>
</dbReference>
<dbReference type="Gene3D" id="3.40.50.620">
    <property type="entry name" value="HUPs"/>
    <property type="match status" value="2"/>
</dbReference>
<evidence type="ECO:0000259" key="2">
    <source>
        <dbReference type="Pfam" id="PF00582"/>
    </source>
</evidence>
<dbReference type="Proteomes" id="UP001596157">
    <property type="component" value="Unassembled WGS sequence"/>
</dbReference>
<dbReference type="EMBL" id="JBHSKF010000002">
    <property type="protein sequence ID" value="MFC5286736.1"/>
    <property type="molecule type" value="Genomic_DNA"/>
</dbReference>
<dbReference type="RefSeq" id="WP_378244943.1">
    <property type="nucleotide sequence ID" value="NZ_JBHSKF010000002.1"/>
</dbReference>
<proteinExistence type="inferred from homology"/>
<dbReference type="PANTHER" id="PTHR31964:SF113">
    <property type="entry name" value="USPA DOMAIN-CONTAINING PROTEIN"/>
    <property type="match status" value="1"/>
</dbReference>
<dbReference type="PANTHER" id="PTHR31964">
    <property type="entry name" value="ADENINE NUCLEOTIDE ALPHA HYDROLASES-LIKE SUPERFAMILY PROTEIN"/>
    <property type="match status" value="1"/>
</dbReference>
<keyword evidence="4" id="KW-1185">Reference proteome</keyword>
<name>A0ABW0EJ58_9PSEU</name>
<dbReference type="InterPro" id="IPR006015">
    <property type="entry name" value="Universal_stress_UspA"/>
</dbReference>
<reference evidence="4" key="1">
    <citation type="journal article" date="2019" name="Int. J. Syst. Evol. Microbiol.">
        <title>The Global Catalogue of Microorganisms (GCM) 10K type strain sequencing project: providing services to taxonomists for standard genome sequencing and annotation.</title>
        <authorList>
            <consortium name="The Broad Institute Genomics Platform"/>
            <consortium name="The Broad Institute Genome Sequencing Center for Infectious Disease"/>
            <person name="Wu L."/>
            <person name="Ma J."/>
        </authorList>
    </citation>
    <scope>NUCLEOTIDE SEQUENCE [LARGE SCALE GENOMIC DNA]</scope>
    <source>
        <strain evidence="4">CCUG 59778</strain>
    </source>
</reference>
<feature type="domain" description="UspA" evidence="2">
    <location>
        <begin position="7"/>
        <end position="144"/>
    </location>
</feature>
<dbReference type="PRINTS" id="PR01438">
    <property type="entry name" value="UNVRSLSTRESS"/>
</dbReference>
<dbReference type="InterPro" id="IPR014729">
    <property type="entry name" value="Rossmann-like_a/b/a_fold"/>
</dbReference>
<comment type="similarity">
    <text evidence="1">Belongs to the universal stress protein A family.</text>
</comment>
<dbReference type="Pfam" id="PF00582">
    <property type="entry name" value="Usp"/>
    <property type="match status" value="2"/>
</dbReference>
<sequence>MSVNNAPVVVGADGSESSLAAVEWAAGYARARRVDLRIVHAFIWPQLAVPLGPADHGDSGGGLRNDARRVLAEAVHRAVDAVRGVQVSGAMPETAPVPALLRECGNASLVVVGSRGLGGFSGLLLGSTAVQLAAHAPVPVVIVREGEPGVRAAARGDVVVGVDGSARSIEAVAFAFAEAQRLGTGLLAVSVSPPGMVDTVPVGVLLADDDDPEPARALSETMAGWAEKYPEVPVRRAVARGNPARTLTDLAADAPMLVVGSRGAGGFRGLLLGSVSQGVLHHARCPVAIVRPRG</sequence>
<protein>
    <submittedName>
        <fullName evidence="3">Universal stress protein</fullName>
    </submittedName>
</protein>
<feature type="domain" description="UspA" evidence="2">
    <location>
        <begin position="158"/>
        <end position="291"/>
    </location>
</feature>
<organism evidence="3 4">
    <name type="scientific">Actinokineospora guangxiensis</name>
    <dbReference type="NCBI Taxonomy" id="1490288"/>
    <lineage>
        <taxon>Bacteria</taxon>
        <taxon>Bacillati</taxon>
        <taxon>Actinomycetota</taxon>
        <taxon>Actinomycetes</taxon>
        <taxon>Pseudonocardiales</taxon>
        <taxon>Pseudonocardiaceae</taxon>
        <taxon>Actinokineospora</taxon>
    </lineage>
</organism>
<dbReference type="InterPro" id="IPR006016">
    <property type="entry name" value="UspA"/>
</dbReference>
<gene>
    <name evidence="3" type="ORF">ACFPM7_06705</name>
</gene>
<evidence type="ECO:0000313" key="3">
    <source>
        <dbReference type="EMBL" id="MFC5286736.1"/>
    </source>
</evidence>
<comment type="caution">
    <text evidence="3">The sequence shown here is derived from an EMBL/GenBank/DDBJ whole genome shotgun (WGS) entry which is preliminary data.</text>
</comment>
<accession>A0ABW0EJ58</accession>
<evidence type="ECO:0000256" key="1">
    <source>
        <dbReference type="ARBA" id="ARBA00008791"/>
    </source>
</evidence>
<evidence type="ECO:0000313" key="4">
    <source>
        <dbReference type="Proteomes" id="UP001596157"/>
    </source>
</evidence>